<proteinExistence type="predicted"/>
<evidence type="ECO:0000313" key="2">
    <source>
        <dbReference type="EMBL" id="TVY40206.1"/>
    </source>
</evidence>
<feature type="transmembrane region" description="Helical" evidence="1">
    <location>
        <begin position="12"/>
        <end position="34"/>
    </location>
</feature>
<organism evidence="2 3">
    <name type="scientific">Lachnellula cervina</name>
    <dbReference type="NCBI Taxonomy" id="1316786"/>
    <lineage>
        <taxon>Eukaryota</taxon>
        <taxon>Fungi</taxon>
        <taxon>Dikarya</taxon>
        <taxon>Ascomycota</taxon>
        <taxon>Pezizomycotina</taxon>
        <taxon>Leotiomycetes</taxon>
        <taxon>Helotiales</taxon>
        <taxon>Lachnaceae</taxon>
        <taxon>Lachnellula</taxon>
    </lineage>
</organism>
<keyword evidence="1" id="KW-1133">Transmembrane helix</keyword>
<protein>
    <recommendedName>
        <fullName evidence="4">Methyltransferase domain-containing protein</fullName>
    </recommendedName>
</protein>
<gene>
    <name evidence="2" type="ORF">LCER1_G008913</name>
</gene>
<evidence type="ECO:0000313" key="3">
    <source>
        <dbReference type="Proteomes" id="UP000481288"/>
    </source>
</evidence>
<keyword evidence="3" id="KW-1185">Reference proteome</keyword>
<dbReference type="OrthoDB" id="540004at2759"/>
<comment type="caution">
    <text evidence="2">The sequence shown here is derived from an EMBL/GenBank/DDBJ whole genome shotgun (WGS) entry which is preliminary data.</text>
</comment>
<name>A0A7D8UIM8_9HELO</name>
<dbReference type="InterPro" id="IPR029063">
    <property type="entry name" value="SAM-dependent_MTases_sf"/>
</dbReference>
<keyword evidence="1" id="KW-0812">Transmembrane</keyword>
<keyword evidence="1" id="KW-0472">Membrane</keyword>
<accession>A0A7D8UIM8</accession>
<dbReference type="Proteomes" id="UP000481288">
    <property type="component" value="Unassembled WGS sequence"/>
</dbReference>
<sequence>MFEKTRDIFTHLIHPILFMYLAASYIPSTILLLLSPLQLNILFSPSAFKEIWFARFWSTYGPGLQINTSPTIAPLLQRVHGIVLDIGPGSGEWLPLFPKNRITKIYGVEPNRDHHVALRRKIRDCGLEGVYEIVPVGIEDLARAGGLGRGGWIVL</sequence>
<reference evidence="2 3" key="1">
    <citation type="submission" date="2018-05" db="EMBL/GenBank/DDBJ databases">
        <title>Whole genome sequencing for identification of molecular markers to develop diagnostic detection tools for the regulated plant pathogen Lachnellula willkommii.</title>
        <authorList>
            <person name="Giroux E."/>
            <person name="Bilodeau G."/>
        </authorList>
    </citation>
    <scope>NUCLEOTIDE SEQUENCE [LARGE SCALE GENOMIC DNA]</scope>
    <source>
        <strain evidence="2 3">CBS 625.97</strain>
    </source>
</reference>
<dbReference type="AlphaFoldDB" id="A0A7D8UIM8"/>
<evidence type="ECO:0008006" key="4">
    <source>
        <dbReference type="Google" id="ProtNLM"/>
    </source>
</evidence>
<dbReference type="SUPFAM" id="SSF53335">
    <property type="entry name" value="S-adenosyl-L-methionine-dependent methyltransferases"/>
    <property type="match status" value="1"/>
</dbReference>
<evidence type="ECO:0000256" key="1">
    <source>
        <dbReference type="SAM" id="Phobius"/>
    </source>
</evidence>
<dbReference type="EMBL" id="QGMG01002095">
    <property type="protein sequence ID" value="TVY40206.1"/>
    <property type="molecule type" value="Genomic_DNA"/>
</dbReference>